<keyword evidence="5" id="KW-0804">Transcription</keyword>
<dbReference type="SUPFAM" id="SSF46785">
    <property type="entry name" value="Winged helix' DNA-binding domain"/>
    <property type="match status" value="1"/>
</dbReference>
<gene>
    <name evidence="7" type="ORF">GCM10009105_24250</name>
</gene>
<reference evidence="7 8" key="1">
    <citation type="journal article" date="2019" name="Int. J. Syst. Evol. Microbiol.">
        <title>The Global Catalogue of Microorganisms (GCM) 10K type strain sequencing project: providing services to taxonomists for standard genome sequencing and annotation.</title>
        <authorList>
            <consortium name="The Broad Institute Genomics Platform"/>
            <consortium name="The Broad Institute Genome Sequencing Center for Infectious Disease"/>
            <person name="Wu L."/>
            <person name="Ma J."/>
        </authorList>
    </citation>
    <scope>NUCLEOTIDE SEQUENCE [LARGE SCALE GENOMIC DNA]</scope>
    <source>
        <strain evidence="7 8">JCM 15421</strain>
    </source>
</reference>
<keyword evidence="8" id="KW-1185">Reference proteome</keyword>
<comment type="caution">
    <text evidence="7">The sequence shown here is derived from an EMBL/GenBank/DDBJ whole genome shotgun (WGS) entry which is preliminary data.</text>
</comment>
<dbReference type="Pfam" id="PF00392">
    <property type="entry name" value="GntR"/>
    <property type="match status" value="1"/>
</dbReference>
<dbReference type="InterPro" id="IPR004839">
    <property type="entry name" value="Aminotransferase_I/II_large"/>
</dbReference>
<dbReference type="InterPro" id="IPR051446">
    <property type="entry name" value="HTH_trans_reg/aminotransferase"/>
</dbReference>
<evidence type="ECO:0000313" key="8">
    <source>
        <dbReference type="Proteomes" id="UP001501523"/>
    </source>
</evidence>
<dbReference type="CDD" id="cd07377">
    <property type="entry name" value="WHTH_GntR"/>
    <property type="match status" value="1"/>
</dbReference>
<keyword evidence="4" id="KW-0238">DNA-binding</keyword>
<dbReference type="InterPro" id="IPR036388">
    <property type="entry name" value="WH-like_DNA-bd_sf"/>
</dbReference>
<evidence type="ECO:0000256" key="2">
    <source>
        <dbReference type="ARBA" id="ARBA00022898"/>
    </source>
</evidence>
<proteinExistence type="inferred from homology"/>
<dbReference type="PANTHER" id="PTHR46577">
    <property type="entry name" value="HTH-TYPE TRANSCRIPTIONAL REGULATORY PROTEIN GABR"/>
    <property type="match status" value="1"/>
</dbReference>
<dbReference type="Gene3D" id="1.10.10.10">
    <property type="entry name" value="Winged helix-like DNA-binding domain superfamily/Winged helix DNA-binding domain"/>
    <property type="match status" value="1"/>
</dbReference>
<dbReference type="PROSITE" id="PS50949">
    <property type="entry name" value="HTH_GNTR"/>
    <property type="match status" value="1"/>
</dbReference>
<evidence type="ECO:0000256" key="4">
    <source>
        <dbReference type="ARBA" id="ARBA00023125"/>
    </source>
</evidence>
<dbReference type="SUPFAM" id="SSF53383">
    <property type="entry name" value="PLP-dependent transferases"/>
    <property type="match status" value="1"/>
</dbReference>
<dbReference type="InterPro" id="IPR015424">
    <property type="entry name" value="PyrdxlP-dep_Trfase"/>
</dbReference>
<dbReference type="Proteomes" id="UP001501523">
    <property type="component" value="Unassembled WGS sequence"/>
</dbReference>
<dbReference type="InterPro" id="IPR000524">
    <property type="entry name" value="Tscrpt_reg_HTH_GntR"/>
</dbReference>
<sequence>MGRFMDPLFEIEMERPIPGSRDAGRFLYRQLKDAIQDGRLAAGTQLPAGRKSAAFFGVSRNTAAEVYDRLSNEGLVVARHGSGTYVADLPPEPASLPSPASTYRLNTFWLQEDVTTAMGFWRDDLSVVPRAETVMDFRPALIDPRLFPFDVYRRVSAKQLRGLEKKPAAYKSPQGNQGNFHLREAITNHIALTRAVVCRSDDVVVTAGAQQAFDLLARILVTPGETVVAVEDPGYPPMRVAFAAAGARIVPVEVDEEGLVVDGLPASVGVICVCPSHQFPLGITMSKRRRAALVDFARRHASVIVEDDYDGEFRFGDNPLQSLRASDAADVVFYVGTFSKCMLPSLRLGFVVVPDWARRTLVAAKNCLDWHCSTPLQTGVSAFIAEGHLARHVRKMRQIYSRRRQLLYALLRRDFSDWLEPIPSLYGMHVAAWARDGVDLDAAIQALAGRSVKIHTLGRYHLRQSPRSGLVFGYGAVDLPEIERGLAALRGVLVQ</sequence>
<accession>A0ABN1IMW3</accession>
<keyword evidence="3" id="KW-0805">Transcription regulation</keyword>
<dbReference type="Gene3D" id="3.40.640.10">
    <property type="entry name" value="Type I PLP-dependent aspartate aminotransferase-like (Major domain)"/>
    <property type="match status" value="1"/>
</dbReference>
<keyword evidence="2" id="KW-0663">Pyridoxal phosphate</keyword>
<name>A0ABN1IMW3_9GAMM</name>
<feature type="domain" description="HTH gntR-type" evidence="6">
    <location>
        <begin position="21"/>
        <end position="89"/>
    </location>
</feature>
<keyword evidence="7" id="KW-0808">Transferase</keyword>
<comment type="similarity">
    <text evidence="1">In the C-terminal section; belongs to the class-I pyridoxal-phosphate-dependent aminotransferase family.</text>
</comment>
<dbReference type="SMART" id="SM00345">
    <property type="entry name" value="HTH_GNTR"/>
    <property type="match status" value="1"/>
</dbReference>
<evidence type="ECO:0000256" key="5">
    <source>
        <dbReference type="ARBA" id="ARBA00023163"/>
    </source>
</evidence>
<dbReference type="InterPro" id="IPR015421">
    <property type="entry name" value="PyrdxlP-dep_Trfase_major"/>
</dbReference>
<protein>
    <submittedName>
        <fullName evidence="7">PLP-dependent aminotransferase family protein</fullName>
    </submittedName>
</protein>
<organism evidence="7 8">
    <name type="scientific">Dokdonella soli</name>
    <dbReference type="NCBI Taxonomy" id="529810"/>
    <lineage>
        <taxon>Bacteria</taxon>
        <taxon>Pseudomonadati</taxon>
        <taxon>Pseudomonadota</taxon>
        <taxon>Gammaproteobacteria</taxon>
        <taxon>Lysobacterales</taxon>
        <taxon>Rhodanobacteraceae</taxon>
        <taxon>Dokdonella</taxon>
    </lineage>
</organism>
<evidence type="ECO:0000313" key="7">
    <source>
        <dbReference type="EMBL" id="GAA0717338.1"/>
    </source>
</evidence>
<dbReference type="EMBL" id="BAAAEU010000015">
    <property type="protein sequence ID" value="GAA0717338.1"/>
    <property type="molecule type" value="Genomic_DNA"/>
</dbReference>
<dbReference type="CDD" id="cd00609">
    <property type="entry name" value="AAT_like"/>
    <property type="match status" value="1"/>
</dbReference>
<evidence type="ECO:0000259" key="6">
    <source>
        <dbReference type="PROSITE" id="PS50949"/>
    </source>
</evidence>
<dbReference type="InterPro" id="IPR036390">
    <property type="entry name" value="WH_DNA-bd_sf"/>
</dbReference>
<dbReference type="PANTHER" id="PTHR46577:SF1">
    <property type="entry name" value="HTH-TYPE TRANSCRIPTIONAL REGULATORY PROTEIN GABR"/>
    <property type="match status" value="1"/>
</dbReference>
<dbReference type="GO" id="GO:0008483">
    <property type="term" value="F:transaminase activity"/>
    <property type="evidence" value="ECO:0007669"/>
    <property type="project" value="UniProtKB-KW"/>
</dbReference>
<keyword evidence="7" id="KW-0032">Aminotransferase</keyword>
<dbReference type="Pfam" id="PF00155">
    <property type="entry name" value="Aminotran_1_2"/>
    <property type="match status" value="1"/>
</dbReference>
<evidence type="ECO:0000256" key="1">
    <source>
        <dbReference type="ARBA" id="ARBA00005384"/>
    </source>
</evidence>
<evidence type="ECO:0000256" key="3">
    <source>
        <dbReference type="ARBA" id="ARBA00023015"/>
    </source>
</evidence>